<keyword evidence="2" id="KW-0812">Transmembrane</keyword>
<dbReference type="InterPro" id="IPR050879">
    <property type="entry name" value="Acyltransferase_3"/>
</dbReference>
<keyword evidence="2" id="KW-0472">Membrane</keyword>
<evidence type="ECO:0000256" key="1">
    <source>
        <dbReference type="SAM" id="MobiDB-lite"/>
    </source>
</evidence>
<feature type="transmembrane region" description="Helical" evidence="2">
    <location>
        <begin position="181"/>
        <end position="199"/>
    </location>
</feature>
<feature type="transmembrane region" description="Helical" evidence="2">
    <location>
        <begin position="155"/>
        <end position="174"/>
    </location>
</feature>
<feature type="transmembrane region" description="Helical" evidence="2">
    <location>
        <begin position="103"/>
        <end position="124"/>
    </location>
</feature>
<keyword evidence="5" id="KW-1185">Reference proteome</keyword>
<feature type="transmembrane region" description="Helical" evidence="2">
    <location>
        <begin position="205"/>
        <end position="225"/>
    </location>
</feature>
<evidence type="ECO:0000259" key="3">
    <source>
        <dbReference type="Pfam" id="PF01757"/>
    </source>
</evidence>
<name>A0ABS6Z5K0_9ACTN</name>
<feature type="transmembrane region" description="Helical" evidence="2">
    <location>
        <begin position="301"/>
        <end position="319"/>
    </location>
</feature>
<evidence type="ECO:0000256" key="2">
    <source>
        <dbReference type="SAM" id="Phobius"/>
    </source>
</evidence>
<feature type="transmembrane region" description="Helical" evidence="2">
    <location>
        <begin position="67"/>
        <end position="91"/>
    </location>
</feature>
<reference evidence="4 5" key="1">
    <citation type="submission" date="2019-12" db="EMBL/GenBank/DDBJ databases">
        <title>Genome sequence of Streptomyces bambusae.</title>
        <authorList>
            <person name="Bansal K."/>
            <person name="Choksket S."/>
            <person name="Korpole S."/>
            <person name="Patil P.B."/>
        </authorList>
    </citation>
    <scope>NUCLEOTIDE SEQUENCE [LARGE SCALE GENOMIC DNA]</scope>
    <source>
        <strain evidence="4 5">SK60</strain>
    </source>
</reference>
<dbReference type="Pfam" id="PF01757">
    <property type="entry name" value="Acyl_transf_3"/>
    <property type="match status" value="1"/>
</dbReference>
<feature type="transmembrane region" description="Helical" evidence="2">
    <location>
        <begin position="269"/>
        <end position="289"/>
    </location>
</feature>
<dbReference type="GO" id="GO:0016746">
    <property type="term" value="F:acyltransferase activity"/>
    <property type="evidence" value="ECO:0007669"/>
    <property type="project" value="UniProtKB-KW"/>
</dbReference>
<accession>A0ABS6Z5K0</accession>
<sequence length="399" mass="43769">MTSRPATRSGPNPGTAPGAGTGGSMRLAALDGVRILAAIAVLCYHYLALDSGWGEPAADVFPVASAWAAYGWLGVEIFFLVSGFVICMSAWGRTAGEFAVTRVSRLFPAYWAAVLFTAGVLYTWPEVSSVHAFSDVMVNLTMLQGGVDVPHIDHVYWTLFVELKFYALFALVVLRGVTYRNCVLFCVLWTLAGVVAPTADSTLLYFFAIPTYSPYFIAGIAFHLMRRFKPNAVLWAVVGAQFLLAQTYVDGRMITNLGHATAERLSTWPARAIIACGFLVVAGIALGAFDRIRWRWLRHAGAITYPLYLIHMTAGLTIIHHFRRALAPVPLVLSVTATMLVLAWLVHRLIERPLGRALRTGLWRGVEEIRRSTPAPAPIPVLPAQPSAPEAERVYEARR</sequence>
<comment type="caution">
    <text evidence="4">The sequence shown here is derived from an EMBL/GenBank/DDBJ whole genome shotgun (WGS) entry which is preliminary data.</text>
</comment>
<dbReference type="InterPro" id="IPR002656">
    <property type="entry name" value="Acyl_transf_3_dom"/>
</dbReference>
<feature type="domain" description="Acyltransferase 3" evidence="3">
    <location>
        <begin position="28"/>
        <end position="347"/>
    </location>
</feature>
<feature type="transmembrane region" description="Helical" evidence="2">
    <location>
        <begin position="325"/>
        <end position="346"/>
    </location>
</feature>
<evidence type="ECO:0000313" key="5">
    <source>
        <dbReference type="Proteomes" id="UP000812013"/>
    </source>
</evidence>
<feature type="region of interest" description="Disordered" evidence="1">
    <location>
        <begin position="1"/>
        <end position="20"/>
    </location>
</feature>
<feature type="transmembrane region" description="Helical" evidence="2">
    <location>
        <begin position="232"/>
        <end position="249"/>
    </location>
</feature>
<dbReference type="EMBL" id="WTFF01000060">
    <property type="protein sequence ID" value="MBW5482493.1"/>
    <property type="molecule type" value="Genomic_DNA"/>
</dbReference>
<keyword evidence="4" id="KW-0808">Transferase</keyword>
<protein>
    <submittedName>
        <fullName evidence="4">Acyltransferase family protein</fullName>
    </submittedName>
</protein>
<feature type="region of interest" description="Disordered" evidence="1">
    <location>
        <begin position="377"/>
        <end position="399"/>
    </location>
</feature>
<feature type="transmembrane region" description="Helical" evidence="2">
    <location>
        <begin position="27"/>
        <end position="47"/>
    </location>
</feature>
<gene>
    <name evidence="4" type="ORF">GPJ59_11510</name>
</gene>
<dbReference type="PANTHER" id="PTHR23028:SF53">
    <property type="entry name" value="ACYL_TRANSF_3 DOMAIN-CONTAINING PROTEIN"/>
    <property type="match status" value="1"/>
</dbReference>
<evidence type="ECO:0000313" key="4">
    <source>
        <dbReference type="EMBL" id="MBW5482493.1"/>
    </source>
</evidence>
<proteinExistence type="predicted"/>
<dbReference type="PANTHER" id="PTHR23028">
    <property type="entry name" value="ACETYLTRANSFERASE"/>
    <property type="match status" value="1"/>
</dbReference>
<organism evidence="4 5">
    <name type="scientific">Streptomyces bambusae</name>
    <dbReference type="NCBI Taxonomy" id="1550616"/>
    <lineage>
        <taxon>Bacteria</taxon>
        <taxon>Bacillati</taxon>
        <taxon>Actinomycetota</taxon>
        <taxon>Actinomycetes</taxon>
        <taxon>Kitasatosporales</taxon>
        <taxon>Streptomycetaceae</taxon>
        <taxon>Streptomyces</taxon>
    </lineage>
</organism>
<feature type="compositionally biased region" description="Basic and acidic residues" evidence="1">
    <location>
        <begin position="390"/>
        <end position="399"/>
    </location>
</feature>
<keyword evidence="2" id="KW-1133">Transmembrane helix</keyword>
<keyword evidence="4" id="KW-0012">Acyltransferase</keyword>
<dbReference type="Proteomes" id="UP000812013">
    <property type="component" value="Unassembled WGS sequence"/>
</dbReference>